<proteinExistence type="predicted"/>
<dbReference type="AlphaFoldDB" id="A0A1J5RM60"/>
<organism evidence="1">
    <name type="scientific">mine drainage metagenome</name>
    <dbReference type="NCBI Taxonomy" id="410659"/>
    <lineage>
        <taxon>unclassified sequences</taxon>
        <taxon>metagenomes</taxon>
        <taxon>ecological metagenomes</taxon>
    </lineage>
</organism>
<protein>
    <submittedName>
        <fullName evidence="1">Uncharacterized protein</fullName>
    </submittedName>
</protein>
<accession>A0A1J5RM60</accession>
<name>A0A1J5RM60_9ZZZZ</name>
<dbReference type="EMBL" id="MLJW01000138">
    <property type="protein sequence ID" value="OIQ97110.1"/>
    <property type="molecule type" value="Genomic_DNA"/>
</dbReference>
<evidence type="ECO:0000313" key="1">
    <source>
        <dbReference type="EMBL" id="OIQ97110.1"/>
    </source>
</evidence>
<reference evidence="1" key="1">
    <citation type="submission" date="2016-10" db="EMBL/GenBank/DDBJ databases">
        <title>Sequence of Gallionella enrichment culture.</title>
        <authorList>
            <person name="Poehlein A."/>
            <person name="Muehling M."/>
            <person name="Daniel R."/>
        </authorList>
    </citation>
    <scope>NUCLEOTIDE SEQUENCE</scope>
</reference>
<gene>
    <name evidence="1" type="ORF">GALL_209350</name>
</gene>
<comment type="caution">
    <text evidence="1">The sequence shown here is derived from an EMBL/GenBank/DDBJ whole genome shotgun (WGS) entry which is preliminary data.</text>
</comment>
<sequence>MGSNPSSLLLPLVPMILARRSPLRSLRCLLFNSQTELGVKDTRIDLD</sequence>